<protein>
    <submittedName>
        <fullName evidence="1">Uncharacterized protein</fullName>
    </submittedName>
</protein>
<name>A0A016WC38_9BILA</name>
<accession>A0A016WC38</accession>
<dbReference type="EMBL" id="JARK01000418">
    <property type="protein sequence ID" value="EYC37166.1"/>
    <property type="molecule type" value="Genomic_DNA"/>
</dbReference>
<evidence type="ECO:0000313" key="1">
    <source>
        <dbReference type="EMBL" id="EYC37166.1"/>
    </source>
</evidence>
<dbReference type="Proteomes" id="UP000024635">
    <property type="component" value="Unassembled WGS sequence"/>
</dbReference>
<sequence length="98" mass="11198">MQQLFVENIQNLANQLWIEWDWSILKITTFYNKHEAQNSSTHPSDILQMFIPQQKHCTFMHTSKFGMLSAAHRSDVAVLGLDPVVVVVASPSDLSRTQ</sequence>
<dbReference type="AlphaFoldDB" id="A0A016WC38"/>
<reference evidence="2" key="1">
    <citation type="journal article" date="2015" name="Nat. Genet.">
        <title>The genome and transcriptome of the zoonotic hookworm Ancylostoma ceylanicum identify infection-specific gene families.</title>
        <authorList>
            <person name="Schwarz E.M."/>
            <person name="Hu Y."/>
            <person name="Antoshechkin I."/>
            <person name="Miller M.M."/>
            <person name="Sternberg P.W."/>
            <person name="Aroian R.V."/>
        </authorList>
    </citation>
    <scope>NUCLEOTIDE SEQUENCE</scope>
    <source>
        <strain evidence="2">HY135</strain>
    </source>
</reference>
<comment type="caution">
    <text evidence="1">The sequence shown here is derived from an EMBL/GenBank/DDBJ whole genome shotgun (WGS) entry which is preliminary data.</text>
</comment>
<evidence type="ECO:0000313" key="2">
    <source>
        <dbReference type="Proteomes" id="UP000024635"/>
    </source>
</evidence>
<gene>
    <name evidence="1" type="primary">Acey_s0818.g2515</name>
    <name evidence="1" type="ORF">Y032_0818g2515</name>
</gene>
<proteinExistence type="predicted"/>
<organism evidence="1 2">
    <name type="scientific">Ancylostoma ceylanicum</name>
    <dbReference type="NCBI Taxonomy" id="53326"/>
    <lineage>
        <taxon>Eukaryota</taxon>
        <taxon>Metazoa</taxon>
        <taxon>Ecdysozoa</taxon>
        <taxon>Nematoda</taxon>
        <taxon>Chromadorea</taxon>
        <taxon>Rhabditida</taxon>
        <taxon>Rhabditina</taxon>
        <taxon>Rhabditomorpha</taxon>
        <taxon>Strongyloidea</taxon>
        <taxon>Ancylostomatidae</taxon>
        <taxon>Ancylostomatinae</taxon>
        <taxon>Ancylostoma</taxon>
    </lineage>
</organism>
<keyword evidence="2" id="KW-1185">Reference proteome</keyword>